<sequence>MSREELALETQLLLQEVTQATQYAAVAAPESDAPPLTELERAKLALVDKLRKKKEQQRQQRQQINMKRYGFAGSSVASAAAAPASQAQPQPQAASSGASPRVLDRLTPVKQKKMAKLPVIAGAPVTTKKKKDLLHQLRHQAIKQGAQEMAKLFGYSSYEEQIKHLNKIEKMKILQNEMLESGAQQKDENAPVIDVDEQEAQQKDENAPVIDVDEQEGGEQDELDDEAAAGEDDEQNATELAIEVDDEADSEKDENGGDDDDEDDDKEQSKNRDRAAAFRQLLQAEAAQTRNRKRLRKGGGDFVEDEAEEEEEEDVLKIGGLGDFGFGVPQAATKETKEAEEERNALNFREDDLEGIVDDLSDDERAQEHDLQEIVRRETEEQDKEQEIVRRETEEQDKEQVREVMRKVKEGFGRNRRAFSAGLDGGAGARGRFNLSELVAADGDKLEAARLGLLESDEELNDDDEDGVNAEGGEKEEAEEEEEDEEAEMERMLRDRFLNQPKIYITSSESENEDENEVDKDGADDTAAEELESDEERERQQMKLFSEKARINRRMQRMKEAQRLEEAEEEELSTHTQRSAARLEEAEEEELSTHTQRSAAVPNLLLEEDEDSQALLNVLKRTDAAATNSAQPHRKQVAGVRRPALGRFNSFGMSGARSASSFSRVADNCKLFTGGSSTSTAKGFVFTAALGADRGGQQTDENEAATVAADDDSSFGGEAVAATAPSLSKSKSFSGSTRGSHASSKRPFATAGTAAAAPRKKQKSGFFSVLASFQAMPSGSSAPTL</sequence>
<accession>A0AAD5M643</accession>
<feature type="region of interest" description="Disordered" evidence="2">
    <location>
        <begin position="80"/>
        <end position="108"/>
    </location>
</feature>
<name>A0AAD5M643_PYTIN</name>
<dbReference type="AlphaFoldDB" id="A0AAD5M643"/>
<proteinExistence type="predicted"/>
<feature type="compositionally biased region" description="Basic and acidic residues" evidence="2">
    <location>
        <begin position="536"/>
        <end position="550"/>
    </location>
</feature>
<feature type="compositionally biased region" description="Acidic residues" evidence="2">
    <location>
        <begin position="302"/>
        <end position="314"/>
    </location>
</feature>
<evidence type="ECO:0000256" key="1">
    <source>
        <dbReference type="SAM" id="Coils"/>
    </source>
</evidence>
<feature type="coiled-coil region" evidence="1">
    <location>
        <begin position="36"/>
        <end position="67"/>
    </location>
</feature>
<feature type="region of interest" description="Disordered" evidence="2">
    <location>
        <begin position="450"/>
        <end position="604"/>
    </location>
</feature>
<feature type="region of interest" description="Disordered" evidence="2">
    <location>
        <begin position="377"/>
        <end position="401"/>
    </location>
</feature>
<evidence type="ECO:0008006" key="5">
    <source>
        <dbReference type="Google" id="ProtNLM"/>
    </source>
</evidence>
<feature type="compositionally biased region" description="Acidic residues" evidence="2">
    <location>
        <begin position="211"/>
        <end position="266"/>
    </location>
</feature>
<feature type="compositionally biased region" description="Low complexity" evidence="2">
    <location>
        <begin position="80"/>
        <end position="100"/>
    </location>
</feature>
<evidence type="ECO:0000313" key="3">
    <source>
        <dbReference type="EMBL" id="KAJ0404263.1"/>
    </source>
</evidence>
<feature type="region of interest" description="Disordered" evidence="2">
    <location>
        <begin position="179"/>
        <end position="353"/>
    </location>
</feature>
<dbReference type="EMBL" id="JAKCXM010000066">
    <property type="protein sequence ID" value="KAJ0404263.1"/>
    <property type="molecule type" value="Genomic_DNA"/>
</dbReference>
<protein>
    <recommendedName>
        <fullName evidence="5">DNA replication checkpoint mediator MRC1 domain-containing protein</fullName>
    </recommendedName>
</protein>
<feature type="region of interest" description="Disordered" evidence="2">
    <location>
        <begin position="719"/>
        <end position="761"/>
    </location>
</feature>
<feature type="compositionally biased region" description="Low complexity" evidence="2">
    <location>
        <begin position="726"/>
        <end position="740"/>
    </location>
</feature>
<evidence type="ECO:0000256" key="2">
    <source>
        <dbReference type="SAM" id="MobiDB-lite"/>
    </source>
</evidence>
<reference evidence="3" key="1">
    <citation type="submission" date="2021-12" db="EMBL/GenBank/DDBJ databases">
        <title>Prjna785345.</title>
        <authorList>
            <person name="Rujirawat T."/>
            <person name="Krajaejun T."/>
        </authorList>
    </citation>
    <scope>NUCLEOTIDE SEQUENCE</scope>
    <source>
        <strain evidence="3">Pi057C3</strain>
    </source>
</reference>
<dbReference type="Proteomes" id="UP001209570">
    <property type="component" value="Unassembled WGS sequence"/>
</dbReference>
<gene>
    <name evidence="3" type="ORF">P43SY_000663</name>
</gene>
<feature type="compositionally biased region" description="Basic and acidic residues" evidence="2">
    <location>
        <begin position="267"/>
        <end position="276"/>
    </location>
</feature>
<feature type="compositionally biased region" description="Basic and acidic residues" evidence="2">
    <location>
        <begin position="334"/>
        <end position="350"/>
    </location>
</feature>
<keyword evidence="4" id="KW-1185">Reference proteome</keyword>
<feature type="compositionally biased region" description="Acidic residues" evidence="2">
    <location>
        <begin position="510"/>
        <end position="535"/>
    </location>
</feature>
<comment type="caution">
    <text evidence="3">The sequence shown here is derived from an EMBL/GenBank/DDBJ whole genome shotgun (WGS) entry which is preliminary data.</text>
</comment>
<keyword evidence="1" id="KW-0175">Coiled coil</keyword>
<feature type="compositionally biased region" description="Acidic residues" evidence="2">
    <location>
        <begin position="455"/>
        <end position="488"/>
    </location>
</feature>
<organism evidence="3 4">
    <name type="scientific">Pythium insidiosum</name>
    <name type="common">Pythiosis disease agent</name>
    <dbReference type="NCBI Taxonomy" id="114742"/>
    <lineage>
        <taxon>Eukaryota</taxon>
        <taxon>Sar</taxon>
        <taxon>Stramenopiles</taxon>
        <taxon>Oomycota</taxon>
        <taxon>Peronosporomycetes</taxon>
        <taxon>Pythiales</taxon>
        <taxon>Pythiaceae</taxon>
        <taxon>Pythium</taxon>
    </lineage>
</organism>
<evidence type="ECO:0000313" key="4">
    <source>
        <dbReference type="Proteomes" id="UP001209570"/>
    </source>
</evidence>